<dbReference type="Proteomes" id="UP000823775">
    <property type="component" value="Unassembled WGS sequence"/>
</dbReference>
<accession>A0ABS8VMM7</accession>
<keyword evidence="2" id="KW-1185">Reference proteome</keyword>
<dbReference type="EMBL" id="JACEIK010005702">
    <property type="protein sequence ID" value="MCE0482058.1"/>
    <property type="molecule type" value="Genomic_DNA"/>
</dbReference>
<feature type="non-terminal residue" evidence="1">
    <location>
        <position position="57"/>
    </location>
</feature>
<evidence type="ECO:0000313" key="2">
    <source>
        <dbReference type="Proteomes" id="UP000823775"/>
    </source>
</evidence>
<proteinExistence type="predicted"/>
<organism evidence="1 2">
    <name type="scientific">Datura stramonium</name>
    <name type="common">Jimsonweed</name>
    <name type="synonym">Common thornapple</name>
    <dbReference type="NCBI Taxonomy" id="4076"/>
    <lineage>
        <taxon>Eukaryota</taxon>
        <taxon>Viridiplantae</taxon>
        <taxon>Streptophyta</taxon>
        <taxon>Embryophyta</taxon>
        <taxon>Tracheophyta</taxon>
        <taxon>Spermatophyta</taxon>
        <taxon>Magnoliopsida</taxon>
        <taxon>eudicotyledons</taxon>
        <taxon>Gunneridae</taxon>
        <taxon>Pentapetalae</taxon>
        <taxon>asterids</taxon>
        <taxon>lamiids</taxon>
        <taxon>Solanales</taxon>
        <taxon>Solanaceae</taxon>
        <taxon>Solanoideae</taxon>
        <taxon>Datureae</taxon>
        <taxon>Datura</taxon>
    </lineage>
</organism>
<comment type="caution">
    <text evidence="1">The sequence shown here is derived from an EMBL/GenBank/DDBJ whole genome shotgun (WGS) entry which is preliminary data.</text>
</comment>
<gene>
    <name evidence="1" type="ORF">HAX54_040437</name>
</gene>
<evidence type="ECO:0000313" key="1">
    <source>
        <dbReference type="EMBL" id="MCE0482058.1"/>
    </source>
</evidence>
<name>A0ABS8VMM7_DATST</name>
<sequence>ISIILERTAKHNQAWNDGDQSEGLNVGTPSLPHLMKENQMMIILATYLALLTKKLTE</sequence>
<reference evidence="1 2" key="1">
    <citation type="journal article" date="2021" name="BMC Genomics">
        <title>Datura genome reveals duplications of psychoactive alkaloid biosynthetic genes and high mutation rate following tissue culture.</title>
        <authorList>
            <person name="Rajewski A."/>
            <person name="Carter-House D."/>
            <person name="Stajich J."/>
            <person name="Litt A."/>
        </authorList>
    </citation>
    <scope>NUCLEOTIDE SEQUENCE [LARGE SCALE GENOMIC DNA]</scope>
    <source>
        <strain evidence="1">AR-01</strain>
    </source>
</reference>
<feature type="non-terminal residue" evidence="1">
    <location>
        <position position="1"/>
    </location>
</feature>
<protein>
    <submittedName>
        <fullName evidence="1">Uncharacterized protein</fullName>
    </submittedName>
</protein>